<dbReference type="InterPro" id="IPR005511">
    <property type="entry name" value="SMP-30"/>
</dbReference>
<gene>
    <name evidence="5" type="ORF">EL18_02695</name>
</gene>
<comment type="cofactor">
    <cofactor evidence="3">
        <name>Zn(2+)</name>
        <dbReference type="ChEBI" id="CHEBI:29105"/>
    </cofactor>
    <text evidence="3">Binds 1 divalent metal cation per subunit.</text>
</comment>
<sequence>MSEPTVSVLCETVCELGEGPSFEAQTNTLFWFDIIASRLHSLNLASHETNVLELPFMASAIARVDDERQLFVTEHGLHLRDRQSGAWDVLCAAEEDNPQTRSNDARVHPSGAIWFSTMGRNAEEEAGSIYWYRAGELRQLYPRITIPNSICFSPDGAIAYFADTHTNRLYRVACNPDTGLPVDEPILTVEGNEMVGGIDGSVCDAGGTVWNARWGGARLDAWSSDGHFIRSISLPARQATCPVFIGENAERLAVTSAAAGLDEAARASDPEAGKLFLIDMPVEGRLDPAVEI</sequence>
<dbReference type="InterPro" id="IPR013658">
    <property type="entry name" value="SGL"/>
</dbReference>
<dbReference type="EMBL" id="JMQM01000002">
    <property type="protein sequence ID" value="KFB08444.1"/>
    <property type="molecule type" value="Genomic_DNA"/>
</dbReference>
<dbReference type="GO" id="GO:0005509">
    <property type="term" value="F:calcium ion binding"/>
    <property type="evidence" value="ECO:0007669"/>
    <property type="project" value="TreeGrafter"/>
</dbReference>
<organism evidence="5 6">
    <name type="scientific">Nitratireductor basaltis</name>
    <dbReference type="NCBI Taxonomy" id="472175"/>
    <lineage>
        <taxon>Bacteria</taxon>
        <taxon>Pseudomonadati</taxon>
        <taxon>Pseudomonadota</taxon>
        <taxon>Alphaproteobacteria</taxon>
        <taxon>Hyphomicrobiales</taxon>
        <taxon>Phyllobacteriaceae</taxon>
        <taxon>Nitratireductor</taxon>
    </lineage>
</organism>
<dbReference type="PATRIC" id="fig|472175.3.peg.2687"/>
<accession>A0A084U658</accession>
<protein>
    <submittedName>
        <fullName evidence="5">SMP-30/Gluconolaconase/LRE-like region</fullName>
    </submittedName>
</protein>
<dbReference type="SUPFAM" id="SSF63829">
    <property type="entry name" value="Calcium-dependent phosphotriesterase"/>
    <property type="match status" value="1"/>
</dbReference>
<comment type="caution">
    <text evidence="5">The sequence shown here is derived from an EMBL/GenBank/DDBJ whole genome shotgun (WGS) entry which is preliminary data.</text>
</comment>
<comment type="similarity">
    <text evidence="1">Belongs to the SMP-30/CGR1 family.</text>
</comment>
<dbReference type="PANTHER" id="PTHR10907:SF47">
    <property type="entry name" value="REGUCALCIN"/>
    <property type="match status" value="1"/>
</dbReference>
<dbReference type="Gene3D" id="2.120.10.30">
    <property type="entry name" value="TolB, C-terminal domain"/>
    <property type="match status" value="1"/>
</dbReference>
<keyword evidence="6" id="KW-1185">Reference proteome</keyword>
<feature type="binding site" evidence="3">
    <location>
        <position position="101"/>
    </location>
    <ligand>
        <name>substrate</name>
    </ligand>
</feature>
<dbReference type="eggNOG" id="COG3386">
    <property type="taxonomic scope" value="Bacteria"/>
</dbReference>
<reference evidence="5 6" key="1">
    <citation type="submission" date="2014-05" db="EMBL/GenBank/DDBJ databases">
        <title>Draft Genome Sequence of Nitratireductor basaltis Strain UMTGB225, A Marine Bacterium Isolated from Green Barrel Tunicate.</title>
        <authorList>
            <person name="Gan H.Y."/>
        </authorList>
    </citation>
    <scope>NUCLEOTIDE SEQUENCE [LARGE SCALE GENOMIC DNA]</scope>
    <source>
        <strain evidence="5 6">UMTGB225</strain>
    </source>
</reference>
<feature type="binding site" evidence="3">
    <location>
        <position position="148"/>
    </location>
    <ligand>
        <name>a divalent metal cation</name>
        <dbReference type="ChEBI" id="CHEBI:60240"/>
    </ligand>
</feature>
<evidence type="ECO:0000313" key="6">
    <source>
        <dbReference type="Proteomes" id="UP000053675"/>
    </source>
</evidence>
<dbReference type="PANTHER" id="PTHR10907">
    <property type="entry name" value="REGUCALCIN"/>
    <property type="match status" value="1"/>
</dbReference>
<evidence type="ECO:0000256" key="3">
    <source>
        <dbReference type="PIRSR" id="PIRSR605511-2"/>
    </source>
</evidence>
<dbReference type="GO" id="GO:0019853">
    <property type="term" value="P:L-ascorbic acid biosynthetic process"/>
    <property type="evidence" value="ECO:0007669"/>
    <property type="project" value="TreeGrafter"/>
</dbReference>
<evidence type="ECO:0000259" key="4">
    <source>
        <dbReference type="Pfam" id="PF08450"/>
    </source>
</evidence>
<dbReference type="AlphaFoldDB" id="A0A084U658"/>
<dbReference type="STRING" id="472175.EL18_02695"/>
<name>A0A084U658_9HYPH</name>
<keyword evidence="3" id="KW-0862">Zinc</keyword>
<feature type="binding site" evidence="3">
    <location>
        <position position="199"/>
    </location>
    <ligand>
        <name>a divalent metal cation</name>
        <dbReference type="ChEBI" id="CHEBI:60240"/>
    </ligand>
</feature>
<keyword evidence="3" id="KW-0479">Metal-binding</keyword>
<dbReference type="Pfam" id="PF08450">
    <property type="entry name" value="SGL"/>
    <property type="match status" value="1"/>
</dbReference>
<feature type="binding site" evidence="3">
    <location>
        <position position="103"/>
    </location>
    <ligand>
        <name>substrate</name>
    </ligand>
</feature>
<feature type="active site" description="Proton donor/acceptor" evidence="2">
    <location>
        <position position="199"/>
    </location>
</feature>
<evidence type="ECO:0000256" key="2">
    <source>
        <dbReference type="PIRSR" id="PIRSR605511-1"/>
    </source>
</evidence>
<proteinExistence type="inferred from homology"/>
<dbReference type="OrthoDB" id="2633250at2"/>
<feature type="domain" description="SMP-30/Gluconolactonase/LRE-like region" evidence="4">
    <location>
        <begin position="16"/>
        <end position="257"/>
    </location>
</feature>
<evidence type="ECO:0000313" key="5">
    <source>
        <dbReference type="EMBL" id="KFB08444.1"/>
    </source>
</evidence>
<dbReference type="RefSeq" id="WP_036485180.1">
    <property type="nucleotide sequence ID" value="NZ_JMQM01000002.1"/>
</dbReference>
<feature type="binding site" evidence="3">
    <location>
        <position position="18"/>
    </location>
    <ligand>
        <name>a divalent metal cation</name>
        <dbReference type="ChEBI" id="CHEBI:60240"/>
    </ligand>
</feature>
<evidence type="ECO:0000256" key="1">
    <source>
        <dbReference type="ARBA" id="ARBA00008853"/>
    </source>
</evidence>
<dbReference type="GO" id="GO:0004341">
    <property type="term" value="F:gluconolactonase activity"/>
    <property type="evidence" value="ECO:0007669"/>
    <property type="project" value="TreeGrafter"/>
</dbReference>
<dbReference type="Proteomes" id="UP000053675">
    <property type="component" value="Unassembled WGS sequence"/>
</dbReference>
<dbReference type="PRINTS" id="PR01790">
    <property type="entry name" value="SMP30FAMILY"/>
</dbReference>
<dbReference type="InterPro" id="IPR011042">
    <property type="entry name" value="6-blade_b-propeller_TolB-like"/>
</dbReference>